<feature type="transmembrane region" description="Helical" evidence="1">
    <location>
        <begin position="204"/>
        <end position="226"/>
    </location>
</feature>
<dbReference type="Proteomes" id="UP000188145">
    <property type="component" value="Chromosome"/>
</dbReference>
<feature type="transmembrane region" description="Helical" evidence="1">
    <location>
        <begin position="295"/>
        <end position="316"/>
    </location>
</feature>
<protein>
    <recommendedName>
        <fullName evidence="4">DUF2029 domain-containing protein</fullName>
    </recommendedName>
</protein>
<dbReference type="AlphaFoldDB" id="A0A1Q2CRE4"/>
<dbReference type="EMBL" id="CP019606">
    <property type="protein sequence ID" value="AQP48645.1"/>
    <property type="molecule type" value="Genomic_DNA"/>
</dbReference>
<keyword evidence="1" id="KW-0812">Transmembrane</keyword>
<feature type="transmembrane region" description="Helical" evidence="1">
    <location>
        <begin position="238"/>
        <end position="258"/>
    </location>
</feature>
<dbReference type="RefSeq" id="WP_077686990.1">
    <property type="nucleotide sequence ID" value="NZ_CP019606.1"/>
</dbReference>
<dbReference type="OrthoDB" id="3348156at2"/>
<evidence type="ECO:0000256" key="1">
    <source>
        <dbReference type="SAM" id="Phobius"/>
    </source>
</evidence>
<reference evidence="3" key="1">
    <citation type="submission" date="2017-02" db="EMBL/GenBank/DDBJ databases">
        <title>Tessaracoccus aquaemaris sp. nov., isolated from the intestine of a Korean rockfish, Sebastes schlegelii, in a marine aquaculture pond.</title>
        <authorList>
            <person name="Tak E.J."/>
            <person name="Bae J.-W."/>
        </authorList>
    </citation>
    <scope>NUCLEOTIDE SEQUENCE [LARGE SCALE GENOMIC DNA]</scope>
    <source>
        <strain evidence="3">NSG39</strain>
    </source>
</reference>
<evidence type="ECO:0000313" key="3">
    <source>
        <dbReference type="Proteomes" id="UP000188145"/>
    </source>
</evidence>
<feature type="transmembrane region" description="Helical" evidence="1">
    <location>
        <begin position="393"/>
        <end position="415"/>
    </location>
</feature>
<feature type="transmembrane region" description="Helical" evidence="1">
    <location>
        <begin position="323"/>
        <end position="343"/>
    </location>
</feature>
<dbReference type="KEGG" id="tes:BW730_15180"/>
<feature type="transmembrane region" description="Helical" evidence="1">
    <location>
        <begin position="128"/>
        <end position="152"/>
    </location>
</feature>
<organism evidence="2 3">
    <name type="scientific">Tessaracoccus aquimaris</name>
    <dbReference type="NCBI Taxonomy" id="1332264"/>
    <lineage>
        <taxon>Bacteria</taxon>
        <taxon>Bacillati</taxon>
        <taxon>Actinomycetota</taxon>
        <taxon>Actinomycetes</taxon>
        <taxon>Propionibacteriales</taxon>
        <taxon>Propionibacteriaceae</taxon>
        <taxon>Tessaracoccus</taxon>
    </lineage>
</organism>
<evidence type="ECO:0000313" key="2">
    <source>
        <dbReference type="EMBL" id="AQP48645.1"/>
    </source>
</evidence>
<keyword evidence="3" id="KW-1185">Reference proteome</keyword>
<dbReference type="STRING" id="1332264.BW730_15180"/>
<accession>A0A1Q2CRE4</accession>
<keyword evidence="1" id="KW-0472">Membrane</keyword>
<name>A0A1Q2CRE4_9ACTN</name>
<feature type="transmembrane region" description="Helical" evidence="1">
    <location>
        <begin position="21"/>
        <end position="43"/>
    </location>
</feature>
<sequence>MDNALHPRLGGPMGRHARKRGFWFGPAPAVAFTAAALFTLLFLRHVPCLQSYDDNPINAYIRICYSDIQTTYLSQGFGEGVSPLGADYMAFPPLVAVAVLLTRQLASGLFGAQVAPGVDLQTQIDSSLAFFALTTVGLFFCFLVACLTLAYLGRRRDGRLSWDAMLLAASPVVFASGLISWEFLPIALSLLGLLQFAQRRTIEGGILIGIAACAGTMPIAIALAVVVASGLRAGRRAALRFAVPAVVTFALVHLPLLIDNFDRVYGFYHQEINKPTGYGSLWYFLSLIGVNVRDAGSLGFMLLMIFLGVLIAYLYVSGRRPRVGSLIAVVVFATALLGPAYPPQTGLWLLVALILSRPYRRELIAFTVTEVGYYLAIWGWLGGALTTNQSGPYLLYWLAILARSAVHLWIVIASLRDCLDPVRDPMRSPDVPDPIGGALNTAEVLPPTGEPLATSPAPA</sequence>
<gene>
    <name evidence="2" type="ORF">BW730_15180</name>
</gene>
<proteinExistence type="predicted"/>
<feature type="transmembrane region" description="Helical" evidence="1">
    <location>
        <begin position="164"/>
        <end position="184"/>
    </location>
</feature>
<feature type="transmembrane region" description="Helical" evidence="1">
    <location>
        <begin position="363"/>
        <end position="381"/>
    </location>
</feature>
<evidence type="ECO:0008006" key="4">
    <source>
        <dbReference type="Google" id="ProtNLM"/>
    </source>
</evidence>
<keyword evidence="1" id="KW-1133">Transmembrane helix</keyword>